<evidence type="ECO:0000313" key="1">
    <source>
        <dbReference type="EMBL" id="KAK7251717.1"/>
    </source>
</evidence>
<reference evidence="1 2" key="1">
    <citation type="submission" date="2024-01" db="EMBL/GenBank/DDBJ databases">
        <title>The genomes of 5 underutilized Papilionoideae crops provide insights into root nodulation and disease resistanc.</title>
        <authorList>
            <person name="Yuan L."/>
        </authorList>
    </citation>
    <scope>NUCLEOTIDE SEQUENCE [LARGE SCALE GENOMIC DNA]</scope>
    <source>
        <strain evidence="1">ZHUSHIDOU_FW_LH</strain>
        <tissue evidence="1">Leaf</tissue>
    </source>
</reference>
<dbReference type="AlphaFoldDB" id="A0AAN9EAU4"/>
<dbReference type="EMBL" id="JAYWIO010000007">
    <property type="protein sequence ID" value="KAK7251717.1"/>
    <property type="molecule type" value="Genomic_DNA"/>
</dbReference>
<proteinExistence type="predicted"/>
<accession>A0AAN9EAU4</accession>
<protein>
    <submittedName>
        <fullName evidence="1">Uncharacterized protein</fullName>
    </submittedName>
</protein>
<dbReference type="Proteomes" id="UP001372338">
    <property type="component" value="Unassembled WGS sequence"/>
</dbReference>
<comment type="caution">
    <text evidence="1">The sequence shown here is derived from an EMBL/GenBank/DDBJ whole genome shotgun (WGS) entry which is preliminary data.</text>
</comment>
<keyword evidence="2" id="KW-1185">Reference proteome</keyword>
<gene>
    <name evidence="1" type="ORF">RIF29_35153</name>
</gene>
<organism evidence="1 2">
    <name type="scientific">Crotalaria pallida</name>
    <name type="common">Smooth rattlebox</name>
    <name type="synonym">Crotalaria striata</name>
    <dbReference type="NCBI Taxonomy" id="3830"/>
    <lineage>
        <taxon>Eukaryota</taxon>
        <taxon>Viridiplantae</taxon>
        <taxon>Streptophyta</taxon>
        <taxon>Embryophyta</taxon>
        <taxon>Tracheophyta</taxon>
        <taxon>Spermatophyta</taxon>
        <taxon>Magnoliopsida</taxon>
        <taxon>eudicotyledons</taxon>
        <taxon>Gunneridae</taxon>
        <taxon>Pentapetalae</taxon>
        <taxon>rosids</taxon>
        <taxon>fabids</taxon>
        <taxon>Fabales</taxon>
        <taxon>Fabaceae</taxon>
        <taxon>Papilionoideae</taxon>
        <taxon>50 kb inversion clade</taxon>
        <taxon>genistoids sensu lato</taxon>
        <taxon>core genistoids</taxon>
        <taxon>Crotalarieae</taxon>
        <taxon>Crotalaria</taxon>
    </lineage>
</organism>
<name>A0AAN9EAU4_CROPI</name>
<evidence type="ECO:0000313" key="2">
    <source>
        <dbReference type="Proteomes" id="UP001372338"/>
    </source>
</evidence>
<sequence length="113" mass="12514">MASLMVVYGYPSRANLANLSKVVADRLRLGICCDSVEDEILQIRAVRVCRVHFGAGFRMHFFLEKVVDGVHQVVDVKSPKDMAKLAKMDKRGANIVSKMDCDQAGKPGFCLAR</sequence>